<evidence type="ECO:0000313" key="3">
    <source>
        <dbReference type="EMBL" id="MYM73918.1"/>
    </source>
</evidence>
<dbReference type="Proteomes" id="UP000469734">
    <property type="component" value="Unassembled WGS sequence"/>
</dbReference>
<dbReference type="GO" id="GO:0015562">
    <property type="term" value="F:efflux transmembrane transporter activity"/>
    <property type="evidence" value="ECO:0007669"/>
    <property type="project" value="InterPro"/>
</dbReference>
<dbReference type="PANTHER" id="PTHR30203:SF33">
    <property type="entry name" value="BLR4455 PROTEIN"/>
    <property type="match status" value="1"/>
</dbReference>
<protein>
    <submittedName>
        <fullName evidence="3">Efflux transporter outer membrane subunit</fullName>
    </submittedName>
</protein>
<dbReference type="Gene3D" id="2.20.200.10">
    <property type="entry name" value="Outer membrane efflux proteins (OEP)"/>
    <property type="match status" value="1"/>
</dbReference>
<dbReference type="Gene3D" id="1.20.1600.10">
    <property type="entry name" value="Outer membrane efflux proteins (OEP)"/>
    <property type="match status" value="1"/>
</dbReference>
<dbReference type="SUPFAM" id="SSF56954">
    <property type="entry name" value="Outer membrane efflux proteins (OEP)"/>
    <property type="match status" value="1"/>
</dbReference>
<dbReference type="GO" id="GO:0005886">
    <property type="term" value="C:plasma membrane"/>
    <property type="evidence" value="ECO:0007669"/>
    <property type="project" value="UniProtKB-SubCell"/>
</dbReference>
<keyword evidence="2" id="KW-0472">Membrane</keyword>
<dbReference type="PROSITE" id="PS51257">
    <property type="entry name" value="PROKAR_LIPOPROTEIN"/>
    <property type="match status" value="1"/>
</dbReference>
<evidence type="ECO:0000256" key="1">
    <source>
        <dbReference type="ARBA" id="ARBA00007613"/>
    </source>
</evidence>
<comment type="caution">
    <text evidence="3">The sequence shown here is derived from an EMBL/GenBank/DDBJ whole genome shotgun (WGS) entry which is preliminary data.</text>
</comment>
<dbReference type="AlphaFoldDB" id="A0A7X4H250"/>
<accession>A0A7X4H250</accession>
<organism evidence="3 4">
    <name type="scientific">Duganella margarita</name>
    <dbReference type="NCBI Taxonomy" id="2692170"/>
    <lineage>
        <taxon>Bacteria</taxon>
        <taxon>Pseudomonadati</taxon>
        <taxon>Pseudomonadota</taxon>
        <taxon>Betaproteobacteria</taxon>
        <taxon>Burkholderiales</taxon>
        <taxon>Oxalobacteraceae</taxon>
        <taxon>Telluria group</taxon>
        <taxon>Duganella</taxon>
    </lineage>
</organism>
<dbReference type="Pfam" id="PF02321">
    <property type="entry name" value="OEP"/>
    <property type="match status" value="2"/>
</dbReference>
<dbReference type="InterPro" id="IPR003423">
    <property type="entry name" value="OMP_efflux"/>
</dbReference>
<dbReference type="InterPro" id="IPR010131">
    <property type="entry name" value="MdtP/NodT-like"/>
</dbReference>
<keyword evidence="2" id="KW-0564">Palmitate</keyword>
<dbReference type="RefSeq" id="WP_161050977.1">
    <property type="nucleotide sequence ID" value="NZ_WWCR01000018.1"/>
</dbReference>
<keyword evidence="2" id="KW-0449">Lipoprotein</keyword>
<sequence length="470" mass="49226">MSNIPLRYRRTPIVILMLVIAGCAAGPNFLAPGAPSGERYTIDDAAARIDGEQTLLPGAAIDACWWQAFGSPSLNAVVEMALRGSPTIDSARATMAQAVQLLAAARGTALPQLTLDASIVHGNTAANGAGGAGTALAITPALTLDTDLFGATSRRIEQAHALLEYQRAQTQGARLTVAGNTVLLSIAIASTRAQIAAVQDIIAVDRRNLDLVRIAVEGGKSARLAMLTAESQLAADMALLPPLQQQAAVSSHALSILTGRHPGQWTPPGFELEALRLPRDMPLVLPSALVRRRPDIVAAEAQLHAASATIGIAAAQLYPSLTLSADWRAAGASVGELFDRPVWSIAANLLAPVFNGHTLAAQRDAAIDAYAAQLGSYRQTVLQAFGQVADVLEALRHDAALEQAQADALALARKTLDLTQQSYLVGEASLLDLLQAQRLYQQARLGNARARGQRVADSAQLFIVMGGADG</sequence>
<dbReference type="PANTHER" id="PTHR30203">
    <property type="entry name" value="OUTER MEMBRANE CATION EFFLUX PROTEIN"/>
    <property type="match status" value="1"/>
</dbReference>
<dbReference type="NCBIfam" id="TIGR01845">
    <property type="entry name" value="outer_NodT"/>
    <property type="match status" value="1"/>
</dbReference>
<reference evidence="3 4" key="1">
    <citation type="submission" date="2019-12" db="EMBL/GenBank/DDBJ databases">
        <title>Novel species isolated from a subtropical stream in China.</title>
        <authorList>
            <person name="Lu H."/>
        </authorList>
    </citation>
    <scope>NUCLEOTIDE SEQUENCE [LARGE SCALE GENOMIC DNA]</scope>
    <source>
        <strain evidence="3 4">FT134W</strain>
    </source>
</reference>
<comment type="subcellular location">
    <subcellularLocation>
        <location evidence="2">Cell membrane</location>
        <topology evidence="2">Lipid-anchor</topology>
    </subcellularLocation>
</comment>
<evidence type="ECO:0000256" key="2">
    <source>
        <dbReference type="RuleBase" id="RU362097"/>
    </source>
</evidence>
<comment type="similarity">
    <text evidence="1 2">Belongs to the outer membrane factor (OMF) (TC 1.B.17) family.</text>
</comment>
<proteinExistence type="inferred from homology"/>
<dbReference type="EMBL" id="WWCR01000018">
    <property type="protein sequence ID" value="MYM73918.1"/>
    <property type="molecule type" value="Genomic_DNA"/>
</dbReference>
<gene>
    <name evidence="3" type="ORF">GTP56_17150</name>
</gene>
<keyword evidence="2" id="KW-1134">Transmembrane beta strand</keyword>
<name>A0A7X4H250_9BURK</name>
<keyword evidence="2" id="KW-0812">Transmembrane</keyword>
<evidence type="ECO:0000313" key="4">
    <source>
        <dbReference type="Proteomes" id="UP000469734"/>
    </source>
</evidence>